<organism evidence="3 4">
    <name type="scientific">Prymnesium parvum</name>
    <name type="common">Toxic golden alga</name>
    <dbReference type="NCBI Taxonomy" id="97485"/>
    <lineage>
        <taxon>Eukaryota</taxon>
        <taxon>Haptista</taxon>
        <taxon>Haptophyta</taxon>
        <taxon>Prymnesiophyceae</taxon>
        <taxon>Prymnesiales</taxon>
        <taxon>Prymnesiaceae</taxon>
        <taxon>Prymnesium</taxon>
    </lineage>
</organism>
<proteinExistence type="predicted"/>
<accession>A0AB34K671</accession>
<feature type="signal peptide" evidence="2">
    <location>
        <begin position="1"/>
        <end position="15"/>
    </location>
</feature>
<dbReference type="EMBL" id="JBGBPQ010000001">
    <property type="protein sequence ID" value="KAL1529821.1"/>
    <property type="molecule type" value="Genomic_DNA"/>
</dbReference>
<feature type="chain" id="PRO_5044194234" evidence="2">
    <location>
        <begin position="16"/>
        <end position="465"/>
    </location>
</feature>
<evidence type="ECO:0000256" key="2">
    <source>
        <dbReference type="SAM" id="SignalP"/>
    </source>
</evidence>
<feature type="region of interest" description="Disordered" evidence="1">
    <location>
        <begin position="168"/>
        <end position="201"/>
    </location>
</feature>
<evidence type="ECO:0000313" key="4">
    <source>
        <dbReference type="Proteomes" id="UP001515480"/>
    </source>
</evidence>
<name>A0AB34K671_PRYPA</name>
<dbReference type="Proteomes" id="UP001515480">
    <property type="component" value="Unassembled WGS sequence"/>
</dbReference>
<keyword evidence="2" id="KW-0732">Signal</keyword>
<keyword evidence="4" id="KW-1185">Reference proteome</keyword>
<feature type="compositionally biased region" description="Acidic residues" evidence="1">
    <location>
        <begin position="180"/>
        <end position="190"/>
    </location>
</feature>
<reference evidence="3 4" key="1">
    <citation type="journal article" date="2024" name="Science">
        <title>Giant polyketide synthase enzymes in the biosynthesis of giant marine polyether toxins.</title>
        <authorList>
            <person name="Fallon T.R."/>
            <person name="Shende V.V."/>
            <person name="Wierzbicki I.H."/>
            <person name="Pendleton A.L."/>
            <person name="Watervoot N.F."/>
            <person name="Auber R.P."/>
            <person name="Gonzalez D.J."/>
            <person name="Wisecaver J.H."/>
            <person name="Moore B.S."/>
        </authorList>
    </citation>
    <scope>NUCLEOTIDE SEQUENCE [LARGE SCALE GENOMIC DNA]</scope>
    <source>
        <strain evidence="3 4">12B1</strain>
    </source>
</reference>
<dbReference type="AlphaFoldDB" id="A0AB34K671"/>
<evidence type="ECO:0000313" key="3">
    <source>
        <dbReference type="EMBL" id="KAL1529821.1"/>
    </source>
</evidence>
<comment type="caution">
    <text evidence="3">The sequence shown here is derived from an EMBL/GenBank/DDBJ whole genome shotgun (WGS) entry which is preliminary data.</text>
</comment>
<gene>
    <name evidence="3" type="ORF">AB1Y20_000753</name>
</gene>
<protein>
    <submittedName>
        <fullName evidence="3">Uncharacterized protein</fullName>
    </submittedName>
</protein>
<evidence type="ECO:0000256" key="1">
    <source>
        <dbReference type="SAM" id="MobiDB-lite"/>
    </source>
</evidence>
<sequence>MLALLVATSAAAGRAAGGAGGVLMRAPHAATRDPALAAQEADCHGGGVGGRRGRAAQTRMMAEGAEGAAYSPRDRLHNLLVQCSIQTQLGYYNEFKNELRGRWLESFLGHEHLKVQRTQGTGTGLPLYKGVEGALRCSWREYLRTMLGGQVQTYDVSYKVGTTDTAGSLANAASEPSRGEDEDATGEDASESGQVGGHLGTGAEAPWAAAAASRKANPYLKKQEQYRTFKEVIEPQRVARGIMSIRSQLAYEWSQDLMAISREGAFIKGMCDDAEAARSQEDEDVPLPQLLGDRVFSDPSSSLPDACTTSFRAATLGWSQQEDLEDLSRSPFRELHFDLLQRAVSREAALAALAVLSQNPESGATANWLREKLQVWLPRFEQPSRSFLGTVFVVELLSSSPVPTQAPDGKMGLADPAVVAAEVLSQRERIASKWSAWLSDAQSENDELLREALEQQLKGSDQFEK</sequence>